<evidence type="ECO:0000256" key="4">
    <source>
        <dbReference type="ARBA" id="ARBA00022692"/>
    </source>
</evidence>
<comment type="similarity">
    <text evidence="2">Belongs to the UPF0702 family.</text>
</comment>
<keyword evidence="4 7" id="KW-0812">Transmembrane</keyword>
<dbReference type="Gene3D" id="3.30.240.20">
    <property type="entry name" value="bsu07140 like domains"/>
    <property type="match status" value="2"/>
</dbReference>
<evidence type="ECO:0000256" key="5">
    <source>
        <dbReference type="ARBA" id="ARBA00022989"/>
    </source>
</evidence>
<evidence type="ECO:0000256" key="7">
    <source>
        <dbReference type="SAM" id="Phobius"/>
    </source>
</evidence>
<gene>
    <name evidence="9" type="ORF">BACCIP111899_03198</name>
</gene>
<keyword evidence="10" id="KW-1185">Reference proteome</keyword>
<feature type="transmembrane region" description="Helical" evidence="7">
    <location>
        <begin position="73"/>
        <end position="95"/>
    </location>
</feature>
<dbReference type="PANTHER" id="PTHR34582:SF5">
    <property type="entry name" value="UPF0702 TRANSMEMBRANE PROTEIN YETF"/>
    <property type="match status" value="1"/>
</dbReference>
<comment type="subcellular location">
    <subcellularLocation>
        <location evidence="1">Cell membrane</location>
        <topology evidence="1">Multi-pass membrane protein</topology>
    </subcellularLocation>
</comment>
<dbReference type="Pfam" id="PF04239">
    <property type="entry name" value="DUF421"/>
    <property type="match status" value="1"/>
</dbReference>
<evidence type="ECO:0000256" key="2">
    <source>
        <dbReference type="ARBA" id="ARBA00006448"/>
    </source>
</evidence>
<protein>
    <recommendedName>
        <fullName evidence="8">YetF C-terminal domain-containing protein</fullName>
    </recommendedName>
</protein>
<evidence type="ECO:0000259" key="8">
    <source>
        <dbReference type="Pfam" id="PF04239"/>
    </source>
</evidence>
<dbReference type="EMBL" id="CAKJTI010000019">
    <property type="protein sequence ID" value="CAG9613971.1"/>
    <property type="molecule type" value="Genomic_DNA"/>
</dbReference>
<feature type="transmembrane region" description="Helical" evidence="7">
    <location>
        <begin position="20"/>
        <end position="37"/>
    </location>
</feature>
<keyword evidence="5 7" id="KW-1133">Transmembrane helix</keyword>
<evidence type="ECO:0000256" key="3">
    <source>
        <dbReference type="ARBA" id="ARBA00022475"/>
    </source>
</evidence>
<proteinExistence type="inferred from homology"/>
<comment type="caution">
    <text evidence="9">The sequence shown here is derived from an EMBL/GenBank/DDBJ whole genome shotgun (WGS) entry which is preliminary data.</text>
</comment>
<dbReference type="Proteomes" id="UP000789423">
    <property type="component" value="Unassembled WGS sequence"/>
</dbReference>
<accession>A0ABM8YE49</accession>
<evidence type="ECO:0000313" key="10">
    <source>
        <dbReference type="Proteomes" id="UP000789423"/>
    </source>
</evidence>
<evidence type="ECO:0000313" key="9">
    <source>
        <dbReference type="EMBL" id="CAG9613971.1"/>
    </source>
</evidence>
<dbReference type="PANTHER" id="PTHR34582">
    <property type="entry name" value="UPF0702 TRANSMEMBRANE PROTEIN YCAP"/>
    <property type="match status" value="1"/>
</dbReference>
<feature type="domain" description="YetF C-terminal" evidence="8">
    <location>
        <begin position="96"/>
        <end position="222"/>
    </location>
</feature>
<dbReference type="InterPro" id="IPR023090">
    <property type="entry name" value="UPF0702_alpha/beta_dom_sf"/>
</dbReference>
<organism evidence="9 10">
    <name type="scientific">Bacillus rhizoplanae</name>
    <dbReference type="NCBI Taxonomy" id="2880966"/>
    <lineage>
        <taxon>Bacteria</taxon>
        <taxon>Bacillati</taxon>
        <taxon>Bacillota</taxon>
        <taxon>Bacilli</taxon>
        <taxon>Bacillales</taxon>
        <taxon>Bacillaceae</taxon>
        <taxon>Bacillus</taxon>
    </lineage>
</organism>
<keyword evidence="3" id="KW-1003">Cell membrane</keyword>
<keyword evidence="6 7" id="KW-0472">Membrane</keyword>
<name>A0ABM8YE49_9BACI</name>
<reference evidence="9 10" key="1">
    <citation type="submission" date="2021-10" db="EMBL/GenBank/DDBJ databases">
        <authorList>
            <person name="Criscuolo A."/>
        </authorList>
    </citation>
    <scope>NUCLEOTIDE SEQUENCE [LARGE SCALE GENOMIC DNA]</scope>
    <source>
        <strain evidence="10">CIP 111899</strain>
    </source>
</reference>
<evidence type="ECO:0000256" key="1">
    <source>
        <dbReference type="ARBA" id="ARBA00004651"/>
    </source>
</evidence>
<dbReference type="InterPro" id="IPR007353">
    <property type="entry name" value="DUF421"/>
</dbReference>
<sequence length="238" mass="27159">MPFIMHMHIFEGTKHLSNFGWVIRAILAYMFLIIVAKTMGQRSIAQLRFLDLVLVLLLEGNISNALSDERVGLLGSLITSFVLVVLHIVSSILTLKVDWWRRFLEPAPIILLHNGSVQFNNLKKARITVEYLFSELRLQGITDIQTVKLALWEASGVVSVFQYAAYEKVSRKDMKIYAEQSPITFILVKNGNVQKDVLALLEKTEEWVRDELKQKVPIQSIQLATVDEKGQINILLKK</sequence>
<evidence type="ECO:0000256" key="6">
    <source>
        <dbReference type="ARBA" id="ARBA00023136"/>
    </source>
</evidence>